<proteinExistence type="inferred from homology"/>
<dbReference type="PRINTS" id="PR00097">
    <property type="entry name" value="ANTSNTHASEII"/>
</dbReference>
<dbReference type="Proteomes" id="UP000001441">
    <property type="component" value="Chromosome"/>
</dbReference>
<dbReference type="EMBL" id="CP001896">
    <property type="protein sequence ID" value="ADC63616.1"/>
    <property type="molecule type" value="Genomic_DNA"/>
</dbReference>
<evidence type="ECO:0000313" key="15">
    <source>
        <dbReference type="Proteomes" id="UP000001441"/>
    </source>
</evidence>
<dbReference type="InterPro" id="IPR022310">
    <property type="entry name" value="NAD/GMP_synthase"/>
</dbReference>
<evidence type="ECO:0000256" key="2">
    <source>
        <dbReference type="ARBA" id="ARBA00005153"/>
    </source>
</evidence>
<dbReference type="NCBIfam" id="NF000848">
    <property type="entry name" value="PRK00074.1"/>
    <property type="match status" value="1"/>
</dbReference>
<dbReference type="GO" id="GO:0003921">
    <property type="term" value="F:GMP synthase activity"/>
    <property type="evidence" value="ECO:0007669"/>
    <property type="project" value="InterPro"/>
</dbReference>
<dbReference type="RefSeq" id="WP_012971884.1">
    <property type="nucleotide sequence ID" value="NC_013851.1"/>
</dbReference>
<comment type="function">
    <text evidence="1 11">Catalyzes the synthesis of GMP from XMP.</text>
</comment>
<keyword evidence="6 11" id="KW-0547">Nucleotide-binding</keyword>
<evidence type="ECO:0000313" key="14">
    <source>
        <dbReference type="EMBL" id="ADC63616.1"/>
    </source>
</evidence>
<keyword evidence="9 11" id="KW-0067">ATP-binding</keyword>
<dbReference type="PRINTS" id="PR00096">
    <property type="entry name" value="GATASE"/>
</dbReference>
<dbReference type="GO" id="GO:0005829">
    <property type="term" value="C:cytosol"/>
    <property type="evidence" value="ECO:0007669"/>
    <property type="project" value="TreeGrafter"/>
</dbReference>
<dbReference type="PANTHER" id="PTHR11922">
    <property type="entry name" value="GMP SYNTHASE-RELATED"/>
    <property type="match status" value="1"/>
</dbReference>
<dbReference type="InterPro" id="IPR029062">
    <property type="entry name" value="Class_I_gatase-like"/>
</dbReference>
<keyword evidence="5 11" id="KW-0436">Ligase</keyword>
<name>D3RQ05_ALLVD</name>
<dbReference type="Gene3D" id="3.40.50.620">
    <property type="entry name" value="HUPs"/>
    <property type="match status" value="1"/>
</dbReference>
<feature type="active site" evidence="11">
    <location>
        <position position="182"/>
    </location>
</feature>
<dbReference type="InterPro" id="IPR017926">
    <property type="entry name" value="GATASE"/>
</dbReference>
<feature type="binding site" evidence="12">
    <location>
        <begin position="234"/>
        <end position="240"/>
    </location>
    <ligand>
        <name>ATP</name>
        <dbReference type="ChEBI" id="CHEBI:30616"/>
    </ligand>
</feature>
<dbReference type="InterPro" id="IPR001674">
    <property type="entry name" value="GMP_synth_C"/>
</dbReference>
<dbReference type="FunFam" id="3.40.50.620:FF:000001">
    <property type="entry name" value="GMP synthase [glutamine-hydrolyzing]"/>
    <property type="match status" value="1"/>
</dbReference>
<keyword evidence="7 11" id="KW-0332">GMP biosynthesis</keyword>
<evidence type="ECO:0000256" key="8">
    <source>
        <dbReference type="ARBA" id="ARBA00022755"/>
    </source>
</evidence>
<dbReference type="FunFam" id="3.40.50.880:FF:000001">
    <property type="entry name" value="GMP synthase [glutamine-hydrolyzing]"/>
    <property type="match status" value="1"/>
</dbReference>
<dbReference type="OrthoDB" id="9802219at2"/>
<dbReference type="PROSITE" id="PS51553">
    <property type="entry name" value="GMPS_ATP_PPASE"/>
    <property type="match status" value="1"/>
</dbReference>
<evidence type="ECO:0000256" key="12">
    <source>
        <dbReference type="PROSITE-ProRule" id="PRU00886"/>
    </source>
</evidence>
<organism evidence="14 15">
    <name type="scientific">Allochromatium vinosum (strain ATCC 17899 / DSM 180 / NBRC 103801 / NCIMB 10441 / D)</name>
    <name type="common">Chromatium vinosum</name>
    <dbReference type="NCBI Taxonomy" id="572477"/>
    <lineage>
        <taxon>Bacteria</taxon>
        <taxon>Pseudomonadati</taxon>
        <taxon>Pseudomonadota</taxon>
        <taxon>Gammaproteobacteria</taxon>
        <taxon>Chromatiales</taxon>
        <taxon>Chromatiaceae</taxon>
        <taxon>Allochromatium</taxon>
    </lineage>
</organism>
<dbReference type="MEROPS" id="C26.957"/>
<dbReference type="InterPro" id="IPR025777">
    <property type="entry name" value="GMPS_ATP_PPase_dom"/>
</dbReference>
<evidence type="ECO:0000256" key="4">
    <source>
        <dbReference type="ARBA" id="ARBA00021562"/>
    </source>
</evidence>
<comment type="pathway">
    <text evidence="2 11">Purine metabolism; GMP biosynthesis; GMP from XMP (L-Gln route): step 1/1.</text>
</comment>
<dbReference type="PRINTS" id="PR00099">
    <property type="entry name" value="CPSGATASE"/>
</dbReference>
<dbReference type="STRING" id="572477.Alvin_2707"/>
<comment type="catalytic activity">
    <reaction evidence="11">
        <text>XMP + L-glutamine + ATP + H2O = GMP + L-glutamate + AMP + diphosphate + 2 H(+)</text>
        <dbReference type="Rhea" id="RHEA:11680"/>
        <dbReference type="ChEBI" id="CHEBI:15377"/>
        <dbReference type="ChEBI" id="CHEBI:15378"/>
        <dbReference type="ChEBI" id="CHEBI:29985"/>
        <dbReference type="ChEBI" id="CHEBI:30616"/>
        <dbReference type="ChEBI" id="CHEBI:33019"/>
        <dbReference type="ChEBI" id="CHEBI:57464"/>
        <dbReference type="ChEBI" id="CHEBI:58115"/>
        <dbReference type="ChEBI" id="CHEBI:58359"/>
        <dbReference type="ChEBI" id="CHEBI:456215"/>
        <dbReference type="EC" id="6.3.5.2"/>
    </reaction>
</comment>
<dbReference type="SUPFAM" id="SSF54810">
    <property type="entry name" value="GMP synthetase C-terminal dimerisation domain"/>
    <property type="match status" value="1"/>
</dbReference>
<dbReference type="CDD" id="cd01997">
    <property type="entry name" value="GMP_synthase_C"/>
    <property type="match status" value="1"/>
</dbReference>
<evidence type="ECO:0000256" key="6">
    <source>
        <dbReference type="ARBA" id="ARBA00022741"/>
    </source>
</evidence>
<gene>
    <name evidence="11" type="primary">guaA</name>
    <name evidence="14" type="ordered locus">Alvin_2707</name>
</gene>
<evidence type="ECO:0000256" key="5">
    <source>
        <dbReference type="ARBA" id="ARBA00022598"/>
    </source>
</evidence>
<feature type="active site" description="Nucleophile" evidence="11">
    <location>
        <position position="85"/>
    </location>
</feature>
<evidence type="ECO:0000256" key="10">
    <source>
        <dbReference type="ARBA" id="ARBA00022962"/>
    </source>
</evidence>
<reference evidence="14 15" key="1">
    <citation type="journal article" date="2011" name="Stand. Genomic Sci.">
        <title>Complete genome sequence of Allochromatium vinosum DSM 180(T).</title>
        <authorList>
            <person name="Weissgerber T."/>
            <person name="Zigann R."/>
            <person name="Bruce D."/>
            <person name="Chang Y.J."/>
            <person name="Detter J.C."/>
            <person name="Han C."/>
            <person name="Hauser L."/>
            <person name="Jeffries C.D."/>
            <person name="Land M."/>
            <person name="Munk A.C."/>
            <person name="Tapia R."/>
            <person name="Dahl C."/>
        </authorList>
    </citation>
    <scope>NUCLEOTIDE SEQUENCE [LARGE SCALE GENOMIC DNA]</scope>
    <source>
        <strain evidence="15">ATCC 17899 / DSM 180 / NBRC 103801 / NCIMB 10441 / D</strain>
    </source>
</reference>
<dbReference type="eggNOG" id="COG0518">
    <property type="taxonomic scope" value="Bacteria"/>
</dbReference>
<keyword evidence="8 11" id="KW-0658">Purine biosynthesis</keyword>
<dbReference type="SUPFAM" id="SSF52317">
    <property type="entry name" value="Class I glutamine amidotransferase-like"/>
    <property type="match status" value="1"/>
</dbReference>
<dbReference type="Gene3D" id="3.40.50.880">
    <property type="match status" value="1"/>
</dbReference>
<protein>
    <recommendedName>
        <fullName evidence="4 11">GMP synthase [glutamine-hydrolyzing]</fullName>
        <ecNumber evidence="3 11">6.3.5.2</ecNumber>
    </recommendedName>
    <alternativeName>
        <fullName evidence="11">GMP synthetase</fullName>
    </alternativeName>
    <alternativeName>
        <fullName evidence="11">Glutamine amidotransferase</fullName>
    </alternativeName>
</protein>
<dbReference type="eggNOG" id="COG0519">
    <property type="taxonomic scope" value="Bacteria"/>
</dbReference>
<dbReference type="EC" id="6.3.5.2" evidence="3 11"/>
<dbReference type="InterPro" id="IPR022955">
    <property type="entry name" value="GMP_synthase"/>
</dbReference>
<evidence type="ECO:0000256" key="9">
    <source>
        <dbReference type="ARBA" id="ARBA00022840"/>
    </source>
</evidence>
<dbReference type="NCBIfam" id="TIGR00884">
    <property type="entry name" value="guaA_Cterm"/>
    <property type="match status" value="1"/>
</dbReference>
<dbReference type="UniPathway" id="UPA00189">
    <property type="reaction ID" value="UER00296"/>
</dbReference>
<dbReference type="PANTHER" id="PTHR11922:SF2">
    <property type="entry name" value="GMP SYNTHASE [GLUTAMINE-HYDROLYZING]"/>
    <property type="match status" value="1"/>
</dbReference>
<dbReference type="InterPro" id="IPR004739">
    <property type="entry name" value="GMP_synth_GATase"/>
</dbReference>
<dbReference type="Gene3D" id="3.30.300.10">
    <property type="match status" value="1"/>
</dbReference>
<keyword evidence="10 11" id="KW-0315">Glutamine amidotransferase</keyword>
<sequence>MANIHADRILILDFGSQYTQLIARRVREAGVYCELHAWDMDAQSIREFAPKGVILSGGPQSVHEAETPRADPIVFELGVPVLGICYGLQTMAAQLGGAVVPSTHREYGYAQVRARGHSRLLRHIEDHTSPEGHGLLDVWMSHGDRVDVLPPGFSVIAETDSAPLAGIADESRRFYGVQFHPEVTHTRQGQRILERFVHDICGCGRLWTPDNIIEDSLARIRAQVGTDKVLLGLSGGVDSSVVAALLHRAIGDQLTCVFVDNGLLRLGEGDQVMSTFARHMGVRVIRVDAEERFLGRLKGVSDPEQKRKIIGNTFIEVFDDEASKLQDVKWLAQGTIYPDVIESAGSKTGKAKVIKSHHNVGGLPEEMNLKLVEPLRELFKDEVRKIGVELGLPYEMVYRHPFPGPGLGVRILGEVHKDYADTLRQADHIFIEELRRADLYDQVSQAFAVFLPVRSVGVVGDNRLYAPVIALRAVETIDFMTARWAHLPYDFLDLVCRRIANEVPNVSRVVYDITGKPPGTIEWE</sequence>
<dbReference type="PROSITE" id="PS51273">
    <property type="entry name" value="GATASE_TYPE_1"/>
    <property type="match status" value="1"/>
</dbReference>
<dbReference type="HOGENOM" id="CLU_014340_0_5_6"/>
<evidence type="ECO:0000256" key="1">
    <source>
        <dbReference type="ARBA" id="ARBA00002332"/>
    </source>
</evidence>
<dbReference type="KEGG" id="alv:Alvin_2707"/>
<dbReference type="NCBIfam" id="TIGR00888">
    <property type="entry name" value="guaA_Nterm"/>
    <property type="match status" value="1"/>
</dbReference>
<evidence type="ECO:0000256" key="11">
    <source>
        <dbReference type="HAMAP-Rule" id="MF_00344"/>
    </source>
</evidence>
<dbReference type="FunFam" id="3.30.300.10:FF:000002">
    <property type="entry name" value="GMP synthase [glutamine-hydrolyzing]"/>
    <property type="match status" value="1"/>
</dbReference>
<dbReference type="CDD" id="cd01742">
    <property type="entry name" value="GATase1_GMP_Synthase"/>
    <property type="match status" value="1"/>
</dbReference>
<evidence type="ECO:0000256" key="3">
    <source>
        <dbReference type="ARBA" id="ARBA00012746"/>
    </source>
</evidence>
<dbReference type="InterPro" id="IPR014729">
    <property type="entry name" value="Rossmann-like_a/b/a_fold"/>
</dbReference>
<dbReference type="GO" id="GO:0005524">
    <property type="term" value="F:ATP binding"/>
    <property type="evidence" value="ECO:0007669"/>
    <property type="project" value="UniProtKB-UniRule"/>
</dbReference>
<dbReference type="Pfam" id="PF00117">
    <property type="entry name" value="GATase"/>
    <property type="match status" value="1"/>
</dbReference>
<feature type="active site" evidence="11">
    <location>
        <position position="180"/>
    </location>
</feature>
<evidence type="ECO:0000256" key="7">
    <source>
        <dbReference type="ARBA" id="ARBA00022749"/>
    </source>
</evidence>
<evidence type="ECO:0000259" key="13">
    <source>
        <dbReference type="PROSITE" id="PS51553"/>
    </source>
</evidence>
<feature type="domain" description="GMPS ATP-PPase" evidence="13">
    <location>
        <begin position="207"/>
        <end position="399"/>
    </location>
</feature>
<comment type="subunit">
    <text evidence="11">Homodimer.</text>
</comment>
<dbReference type="HAMAP" id="MF_00344">
    <property type="entry name" value="GMP_synthase"/>
    <property type="match status" value="1"/>
</dbReference>
<dbReference type="SUPFAM" id="SSF52402">
    <property type="entry name" value="Adenine nucleotide alpha hydrolases-like"/>
    <property type="match status" value="1"/>
</dbReference>
<keyword evidence="15" id="KW-1185">Reference proteome</keyword>
<dbReference type="AlphaFoldDB" id="D3RQ05"/>
<accession>D3RQ05</accession>
<dbReference type="Pfam" id="PF00958">
    <property type="entry name" value="GMP_synt_C"/>
    <property type="match status" value="1"/>
</dbReference>
<dbReference type="Pfam" id="PF02540">
    <property type="entry name" value="NAD_synthase"/>
    <property type="match status" value="1"/>
</dbReference>